<name>A0ABQ0RMM4_GLUNI</name>
<protein>
    <submittedName>
        <fullName evidence="1">Uncharacterized protein</fullName>
    </submittedName>
</protein>
<keyword evidence="2" id="KW-1185">Reference proteome</keyword>
<proteinExistence type="predicted"/>
<sequence>MAKPGFVEARPKGGGEIRLVPEHYLTNPALGFVEVPSIRNTGVKAKAKPASNAEEDAK</sequence>
<dbReference type="RefSeq" id="WP_170214619.1">
    <property type="nucleotide sequence ID" value="NZ_BAAAWM010000001.1"/>
</dbReference>
<accession>A0ABQ0RMM4</accession>
<dbReference type="Proteomes" id="UP000316242">
    <property type="component" value="Unassembled WGS sequence"/>
</dbReference>
<reference evidence="1 2" key="1">
    <citation type="submission" date="2019-06" db="EMBL/GenBank/DDBJ databases">
        <title>Whole genome shotgun sequence of Glutamicibacter nicotianae NBRC 14234.</title>
        <authorList>
            <person name="Hosoyama A."/>
            <person name="Uohara A."/>
            <person name="Ohji S."/>
            <person name="Ichikawa N."/>
        </authorList>
    </citation>
    <scope>NUCLEOTIDE SEQUENCE [LARGE SCALE GENOMIC DNA]</scope>
    <source>
        <strain evidence="1 2">NBRC 14234</strain>
    </source>
</reference>
<dbReference type="EMBL" id="BJNE01000007">
    <property type="protein sequence ID" value="GEC12731.1"/>
    <property type="molecule type" value="Genomic_DNA"/>
</dbReference>
<evidence type="ECO:0000313" key="1">
    <source>
        <dbReference type="EMBL" id="GEC12731.1"/>
    </source>
</evidence>
<gene>
    <name evidence="1" type="ORF">ANI01nite_19340</name>
</gene>
<evidence type="ECO:0000313" key="2">
    <source>
        <dbReference type="Proteomes" id="UP000316242"/>
    </source>
</evidence>
<comment type="caution">
    <text evidence="1">The sequence shown here is derived from an EMBL/GenBank/DDBJ whole genome shotgun (WGS) entry which is preliminary data.</text>
</comment>
<organism evidence="1 2">
    <name type="scientific">Glutamicibacter nicotianae</name>
    <name type="common">Arthrobacter nicotianae</name>
    <dbReference type="NCBI Taxonomy" id="37929"/>
    <lineage>
        <taxon>Bacteria</taxon>
        <taxon>Bacillati</taxon>
        <taxon>Actinomycetota</taxon>
        <taxon>Actinomycetes</taxon>
        <taxon>Micrococcales</taxon>
        <taxon>Micrococcaceae</taxon>
        <taxon>Glutamicibacter</taxon>
    </lineage>
</organism>